<feature type="compositionally biased region" description="Basic residues" evidence="2">
    <location>
        <begin position="186"/>
        <end position="201"/>
    </location>
</feature>
<dbReference type="GO" id="GO:0003676">
    <property type="term" value="F:nucleic acid binding"/>
    <property type="evidence" value="ECO:0007669"/>
    <property type="project" value="InterPro"/>
</dbReference>
<dbReference type="AlphaFoldDB" id="F1CIX3"/>
<dbReference type="PANTHER" id="PTHR23149:SF9">
    <property type="entry name" value="G PATCH DOMAIN-CONTAINING PROTEIN 4"/>
    <property type="match status" value="1"/>
</dbReference>
<name>F1CIX3_HOTJU</name>
<reference evidence="4" key="1">
    <citation type="journal article" date="2011" name="Toxicon">
        <title>The tale of a resting gland: transcriptome of a replete venom gland from the scorpion Hottentotta judaicus.</title>
        <authorList>
            <person name="Morgenstern D."/>
            <person name="Rohde B.H."/>
            <person name="King G.F."/>
            <person name="Tal T."/>
            <person name="Sher D."/>
            <person name="Zlotkin E."/>
        </authorList>
    </citation>
    <scope>NUCLEOTIDE SEQUENCE</scope>
    <source>
        <tissue evidence="4">Telson</tissue>
    </source>
</reference>
<feature type="region of interest" description="Disordered" evidence="2">
    <location>
        <begin position="174"/>
        <end position="201"/>
    </location>
</feature>
<dbReference type="GO" id="GO:0005730">
    <property type="term" value="C:nucleolus"/>
    <property type="evidence" value="ECO:0007669"/>
    <property type="project" value="TreeGrafter"/>
</dbReference>
<dbReference type="Pfam" id="PF01585">
    <property type="entry name" value="G-patch"/>
    <property type="match status" value="1"/>
</dbReference>
<sequence length="201" mass="23047">MNDFGRIQLEKYGWRSGKGLGKNENGIKTAIKPSLKFNKSGVGYDSGAEFSFQWWEHIFNKTAKDIVVVNSEDKVEIKTKNEISEISAEKSQKSTEGDKLLYGSFIKKNINYNEKEKNKRSKSSEDDDDNNDCSSKFSYEDIFKKCKGRTAHKAARHGIKMNGKLKRIEQQERKLSSEFLTPTSNKKSKKCNKISKRLKSK</sequence>
<evidence type="ECO:0000259" key="3">
    <source>
        <dbReference type="PROSITE" id="PS50174"/>
    </source>
</evidence>
<protein>
    <recommendedName>
        <fullName evidence="1">G patch domain-containing protein 4</fullName>
    </recommendedName>
</protein>
<organism evidence="4">
    <name type="scientific">Hottentotta judaicus</name>
    <name type="common">Black scorpion</name>
    <name type="synonym">Buthotus judaicus</name>
    <dbReference type="NCBI Taxonomy" id="6863"/>
    <lineage>
        <taxon>Eukaryota</taxon>
        <taxon>Metazoa</taxon>
        <taxon>Ecdysozoa</taxon>
        <taxon>Arthropoda</taxon>
        <taxon>Chelicerata</taxon>
        <taxon>Arachnida</taxon>
        <taxon>Scorpiones</taxon>
        <taxon>Buthida</taxon>
        <taxon>Buthoidea</taxon>
        <taxon>Buthidae</taxon>
        <taxon>Hottentotta</taxon>
    </lineage>
</organism>
<dbReference type="InterPro" id="IPR000467">
    <property type="entry name" value="G_patch_dom"/>
</dbReference>
<accession>F1CIX3</accession>
<feature type="domain" description="G-patch" evidence="3">
    <location>
        <begin position="1"/>
        <end position="47"/>
    </location>
</feature>
<dbReference type="PANTHER" id="PTHR23149">
    <property type="entry name" value="G PATCH DOMAIN CONTAINING PROTEIN"/>
    <property type="match status" value="1"/>
</dbReference>
<proteinExistence type="evidence at transcript level"/>
<evidence type="ECO:0000256" key="1">
    <source>
        <dbReference type="ARBA" id="ARBA00040365"/>
    </source>
</evidence>
<evidence type="ECO:0000313" key="4">
    <source>
        <dbReference type="EMBL" id="ADY39504.1"/>
    </source>
</evidence>
<evidence type="ECO:0000256" key="2">
    <source>
        <dbReference type="SAM" id="MobiDB-lite"/>
    </source>
</evidence>
<dbReference type="EMBL" id="HQ288079">
    <property type="protein sequence ID" value="ADY39504.1"/>
    <property type="molecule type" value="mRNA"/>
</dbReference>
<dbReference type="SMART" id="SM00443">
    <property type="entry name" value="G_patch"/>
    <property type="match status" value="1"/>
</dbReference>
<dbReference type="InterPro" id="IPR050656">
    <property type="entry name" value="PINX1"/>
</dbReference>
<dbReference type="PROSITE" id="PS50174">
    <property type="entry name" value="G_PATCH"/>
    <property type="match status" value="1"/>
</dbReference>